<keyword evidence="4 6" id="KW-1133">Transmembrane helix</keyword>
<evidence type="ECO:0000256" key="5">
    <source>
        <dbReference type="ARBA" id="ARBA00023136"/>
    </source>
</evidence>
<protein>
    <submittedName>
        <fullName evidence="8">Cytochrome c biogenesis protein ResB</fullName>
    </submittedName>
</protein>
<dbReference type="GO" id="GO:0017004">
    <property type="term" value="P:cytochrome complex assembly"/>
    <property type="evidence" value="ECO:0007669"/>
    <property type="project" value="UniProtKB-KW"/>
</dbReference>
<dbReference type="EMBL" id="WUEK01000005">
    <property type="protein sequence ID" value="MXG89846.1"/>
    <property type="molecule type" value="Genomic_DNA"/>
</dbReference>
<evidence type="ECO:0000313" key="8">
    <source>
        <dbReference type="EMBL" id="MXG89846.1"/>
    </source>
</evidence>
<dbReference type="AlphaFoldDB" id="A0A6L7EVU5"/>
<dbReference type="InterPro" id="IPR023494">
    <property type="entry name" value="Cyt_c_bgen_Ccs1/CcsB/ResB"/>
</dbReference>
<evidence type="ECO:0000256" key="6">
    <source>
        <dbReference type="SAM" id="Phobius"/>
    </source>
</evidence>
<dbReference type="PANTHER" id="PTHR31566:SF0">
    <property type="entry name" value="CYTOCHROME C BIOGENESIS PROTEIN CCS1, CHLOROPLASTIC"/>
    <property type="match status" value="1"/>
</dbReference>
<keyword evidence="2 6" id="KW-0812">Transmembrane</keyword>
<comment type="caution">
    <text evidence="8">The sequence shown here is derived from an EMBL/GenBank/DDBJ whole genome shotgun (WGS) entry which is preliminary data.</text>
</comment>
<comment type="subcellular location">
    <subcellularLocation>
        <location evidence="1">Membrane</location>
        <topology evidence="1">Multi-pass membrane protein</topology>
    </subcellularLocation>
</comment>
<keyword evidence="9" id="KW-1185">Reference proteome</keyword>
<evidence type="ECO:0000256" key="3">
    <source>
        <dbReference type="ARBA" id="ARBA00022748"/>
    </source>
</evidence>
<keyword evidence="5 6" id="KW-0472">Membrane</keyword>
<dbReference type="InterPro" id="IPR007816">
    <property type="entry name" value="ResB-like_domain"/>
</dbReference>
<dbReference type="PANTHER" id="PTHR31566">
    <property type="entry name" value="CYTOCHROME C BIOGENESIS PROTEIN CCS1, CHLOROPLASTIC"/>
    <property type="match status" value="1"/>
</dbReference>
<feature type="transmembrane region" description="Helical" evidence="6">
    <location>
        <begin position="58"/>
        <end position="82"/>
    </location>
</feature>
<dbReference type="GO" id="GO:0016020">
    <property type="term" value="C:membrane"/>
    <property type="evidence" value="ECO:0007669"/>
    <property type="project" value="UniProtKB-SubCell"/>
</dbReference>
<gene>
    <name evidence="8" type="ORF">GRQ65_09810</name>
</gene>
<dbReference type="Pfam" id="PF05140">
    <property type="entry name" value="ResB"/>
    <property type="match status" value="1"/>
</dbReference>
<dbReference type="Proteomes" id="UP000473325">
    <property type="component" value="Unassembled WGS sequence"/>
</dbReference>
<accession>A0A6L7EVU5</accession>
<feature type="transmembrane region" description="Helical" evidence="6">
    <location>
        <begin position="422"/>
        <end position="441"/>
    </location>
</feature>
<feature type="transmembrane region" description="Helical" evidence="6">
    <location>
        <begin position="150"/>
        <end position="171"/>
    </location>
</feature>
<feature type="domain" description="ResB-like" evidence="7">
    <location>
        <begin position="1"/>
        <end position="471"/>
    </location>
</feature>
<evidence type="ECO:0000313" key="9">
    <source>
        <dbReference type="Proteomes" id="UP000473325"/>
    </source>
</evidence>
<sequence>MRTALVLLLLLALAAVPGSLIPQERVDSLKAGQWKEAHETLTPIYEKLGLFNVYGSPWFAAIYILLVVSLVGCIVPRTLVYARGMRAQPPRAPRHLTRLPAHTAYVSSEAPDVVLARARAVLGRRHRLRADAGDGTVSAERGYLREVGNLLFHLAVLVVLLGFALGSLFGYKGGVILVTGTPWSNTLTQYDDFVPGSLFSPTRLNPFSFTVDDFDIQWLQSGPRAGQARGFNAKLEYAEGAGADQGPEKDYDLRVNHPLSIGDTDLFLIGHGYAPVITVRDGAGNKVYSKPTVFLPQGPDFFSFGVVKAQDAQPAGIGLEGFLYPTYANVDGNPVNLNGDDLNPVISMKVYTGDLNMDTAQSVYVLDKSKADTVPGQPGLDTLRIDLSPGQTVELPNGLGSVSFDGIESWQRIQISQTPGKWIALAGVILALLGLMGSLFIRSRRLWVRVTPTDHGSLVEVAGLDRSGGADTDDVVSKLVARLQPSPDDRPEDT</sequence>
<evidence type="ECO:0000256" key="4">
    <source>
        <dbReference type="ARBA" id="ARBA00022989"/>
    </source>
</evidence>
<evidence type="ECO:0000259" key="7">
    <source>
        <dbReference type="Pfam" id="PF05140"/>
    </source>
</evidence>
<reference evidence="8 9" key="1">
    <citation type="submission" date="2019-12" db="EMBL/GenBank/DDBJ databases">
        <authorList>
            <person name="Kun Z."/>
        </authorList>
    </citation>
    <scope>NUCLEOTIDE SEQUENCE [LARGE SCALE GENOMIC DNA]</scope>
    <source>
        <strain evidence="8 9">YIM 123512</strain>
    </source>
</reference>
<evidence type="ECO:0000256" key="2">
    <source>
        <dbReference type="ARBA" id="ARBA00022692"/>
    </source>
</evidence>
<name>A0A6L7EVU5_9ACTN</name>
<evidence type="ECO:0000256" key="1">
    <source>
        <dbReference type="ARBA" id="ARBA00004141"/>
    </source>
</evidence>
<keyword evidence="3" id="KW-0201">Cytochrome c-type biogenesis</keyword>
<proteinExistence type="predicted"/>
<organism evidence="8 9">
    <name type="scientific">Nocardioides flavescens</name>
    <dbReference type="NCBI Taxonomy" id="2691959"/>
    <lineage>
        <taxon>Bacteria</taxon>
        <taxon>Bacillati</taxon>
        <taxon>Actinomycetota</taxon>
        <taxon>Actinomycetes</taxon>
        <taxon>Propionibacteriales</taxon>
        <taxon>Nocardioidaceae</taxon>
        <taxon>Nocardioides</taxon>
    </lineage>
</organism>